<dbReference type="OrthoDB" id="5905294at2759"/>
<evidence type="ECO:0000256" key="1">
    <source>
        <dbReference type="SAM" id="MobiDB-lite"/>
    </source>
</evidence>
<proteinExistence type="predicted"/>
<feature type="compositionally biased region" description="Basic and acidic residues" evidence="1">
    <location>
        <begin position="90"/>
        <end position="111"/>
    </location>
</feature>
<comment type="caution">
    <text evidence="2">The sequence shown here is derived from an EMBL/GenBank/DDBJ whole genome shotgun (WGS) entry which is preliminary data.</text>
</comment>
<reference evidence="2 3" key="1">
    <citation type="submission" date="2014-10" db="EMBL/GenBank/DDBJ databases">
        <title>Draft genome of the hookworm Ancylostoma caninum.</title>
        <authorList>
            <person name="Mitreva M."/>
        </authorList>
    </citation>
    <scope>NUCLEOTIDE SEQUENCE [LARGE SCALE GENOMIC DNA]</scope>
    <source>
        <strain evidence="2 3">Baltimore</strain>
    </source>
</reference>
<name>A0A368GSA8_ANCCA</name>
<dbReference type="EMBL" id="JOJR01000078">
    <property type="protein sequence ID" value="RCN46508.1"/>
    <property type="molecule type" value="Genomic_DNA"/>
</dbReference>
<evidence type="ECO:0000313" key="3">
    <source>
        <dbReference type="Proteomes" id="UP000252519"/>
    </source>
</evidence>
<sequence length="145" mass="16337">MNIITLIFVTILQEEDELPVEPGGPSKEKAAKVVPLTQMPKVPWDNYEPSQKQLSPLPKELVQSIRDRELANLRTQDEEEVEPPLLPLDVDIKEEPHKKEKTQSQSKDRNFSSESELIIEGVPPPKESASQGNSEIERAVQPQPP</sequence>
<evidence type="ECO:0000313" key="2">
    <source>
        <dbReference type="EMBL" id="RCN46508.1"/>
    </source>
</evidence>
<protein>
    <submittedName>
        <fullName evidence="2">Uncharacterized protein</fullName>
    </submittedName>
</protein>
<gene>
    <name evidence="2" type="ORF">ANCCAN_07502</name>
</gene>
<dbReference type="AlphaFoldDB" id="A0A368GSA8"/>
<accession>A0A368GSA8</accession>
<keyword evidence="3" id="KW-1185">Reference proteome</keyword>
<feature type="region of interest" description="Disordered" evidence="1">
    <location>
        <begin position="71"/>
        <end position="145"/>
    </location>
</feature>
<organism evidence="2 3">
    <name type="scientific">Ancylostoma caninum</name>
    <name type="common">Dog hookworm</name>
    <dbReference type="NCBI Taxonomy" id="29170"/>
    <lineage>
        <taxon>Eukaryota</taxon>
        <taxon>Metazoa</taxon>
        <taxon>Ecdysozoa</taxon>
        <taxon>Nematoda</taxon>
        <taxon>Chromadorea</taxon>
        <taxon>Rhabditida</taxon>
        <taxon>Rhabditina</taxon>
        <taxon>Rhabditomorpha</taxon>
        <taxon>Strongyloidea</taxon>
        <taxon>Ancylostomatidae</taxon>
        <taxon>Ancylostomatinae</taxon>
        <taxon>Ancylostoma</taxon>
    </lineage>
</organism>
<feature type="region of interest" description="Disordered" evidence="1">
    <location>
        <begin position="16"/>
        <end position="58"/>
    </location>
</feature>
<dbReference type="Proteomes" id="UP000252519">
    <property type="component" value="Unassembled WGS sequence"/>
</dbReference>